<dbReference type="InterPro" id="IPR045864">
    <property type="entry name" value="aa-tRNA-synth_II/BPL/LPL"/>
</dbReference>
<dbReference type="Pfam" id="PF21948">
    <property type="entry name" value="LplA-B_cat"/>
    <property type="match status" value="1"/>
</dbReference>
<dbReference type="PROSITE" id="PS51733">
    <property type="entry name" value="BPL_LPL_CATALYTIC"/>
    <property type="match status" value="1"/>
</dbReference>
<name>A0A3B1CXX1_9ZZZZ</name>
<sequence>MHKNPWRLIVEPAQAAAENMAIDEAIAIAFSEGKAPETLRLYTWKNPSFSIGAFQMLEKDWITFLEAQEIDIVRRMTGGRGLLHEHELSYSVIASIKDPLFSGGIKGTFESIARGLLAGLKEIGVAAILHTSARKPHPKAKKALCFDAVSGYEITAQGKKLIGSAQRRWKTHFLQHGSFVIKQSEWVKNEKRAFPLKLISENQITLTELMASPPNPETLIHAIKTGFEKTFDLNLEVGELSDDEKKLAQGCLQEKYARRTWNLYREKR</sequence>
<dbReference type="GO" id="GO:0016874">
    <property type="term" value="F:ligase activity"/>
    <property type="evidence" value="ECO:0007669"/>
    <property type="project" value="UniProtKB-KW"/>
</dbReference>
<feature type="domain" description="BPL/LPL catalytic" evidence="1">
    <location>
        <begin position="33"/>
        <end position="235"/>
    </location>
</feature>
<accession>A0A3B1CXX1</accession>
<gene>
    <name evidence="2" type="ORF">MNBD_NITROSPIRAE01-617</name>
</gene>
<dbReference type="InterPro" id="IPR050664">
    <property type="entry name" value="Octanoyltrans_LipM/LipL"/>
</dbReference>
<proteinExistence type="predicted"/>
<reference evidence="2" key="1">
    <citation type="submission" date="2018-06" db="EMBL/GenBank/DDBJ databases">
        <authorList>
            <person name="Zhirakovskaya E."/>
        </authorList>
    </citation>
    <scope>NUCLEOTIDE SEQUENCE</scope>
</reference>
<dbReference type="Gene3D" id="3.30.930.10">
    <property type="entry name" value="Bira Bifunctional Protein, Domain 2"/>
    <property type="match status" value="1"/>
</dbReference>
<dbReference type="EMBL" id="UOGF01000042">
    <property type="protein sequence ID" value="VAX28748.1"/>
    <property type="molecule type" value="Genomic_DNA"/>
</dbReference>
<dbReference type="AlphaFoldDB" id="A0A3B1CXX1"/>
<keyword evidence="2" id="KW-0436">Ligase</keyword>
<organism evidence="2">
    <name type="scientific">hydrothermal vent metagenome</name>
    <dbReference type="NCBI Taxonomy" id="652676"/>
    <lineage>
        <taxon>unclassified sequences</taxon>
        <taxon>metagenomes</taxon>
        <taxon>ecological metagenomes</taxon>
    </lineage>
</organism>
<evidence type="ECO:0000313" key="2">
    <source>
        <dbReference type="EMBL" id="VAX28748.1"/>
    </source>
</evidence>
<dbReference type="PANTHER" id="PTHR43679:SF2">
    <property type="entry name" value="OCTANOYL-[GCVH]:PROTEIN N-OCTANOYLTRANSFERASE"/>
    <property type="match status" value="1"/>
</dbReference>
<dbReference type="PANTHER" id="PTHR43679">
    <property type="entry name" value="OCTANOYLTRANSFERASE LIPM-RELATED"/>
    <property type="match status" value="1"/>
</dbReference>
<evidence type="ECO:0000259" key="1">
    <source>
        <dbReference type="PROSITE" id="PS51733"/>
    </source>
</evidence>
<protein>
    <submittedName>
        <fullName evidence="2">Lipoate-protein ligase A</fullName>
    </submittedName>
</protein>
<dbReference type="InterPro" id="IPR004143">
    <property type="entry name" value="BPL_LPL_catalytic"/>
</dbReference>
<dbReference type="SUPFAM" id="SSF55681">
    <property type="entry name" value="Class II aaRS and biotin synthetases"/>
    <property type="match status" value="1"/>
</dbReference>